<feature type="compositionally biased region" description="Polar residues" evidence="1">
    <location>
        <begin position="214"/>
        <end position="229"/>
    </location>
</feature>
<dbReference type="Pfam" id="PF12214">
    <property type="entry name" value="TPX2_importin"/>
    <property type="match status" value="1"/>
</dbReference>
<dbReference type="AlphaFoldDB" id="A0A371HV60"/>
<protein>
    <submittedName>
        <fullName evidence="3">Protein TPX2</fullName>
    </submittedName>
</protein>
<evidence type="ECO:0000259" key="2">
    <source>
        <dbReference type="Pfam" id="PF12214"/>
    </source>
</evidence>
<dbReference type="GO" id="GO:0008017">
    <property type="term" value="F:microtubule binding"/>
    <property type="evidence" value="ECO:0007669"/>
    <property type="project" value="TreeGrafter"/>
</dbReference>
<dbReference type="GO" id="GO:0030295">
    <property type="term" value="F:protein kinase activator activity"/>
    <property type="evidence" value="ECO:0007669"/>
    <property type="project" value="TreeGrafter"/>
</dbReference>
<accession>A0A371HV60</accession>
<dbReference type="GO" id="GO:0090307">
    <property type="term" value="P:mitotic spindle assembly"/>
    <property type="evidence" value="ECO:0007669"/>
    <property type="project" value="TreeGrafter"/>
</dbReference>
<dbReference type="GO" id="GO:0005819">
    <property type="term" value="C:spindle"/>
    <property type="evidence" value="ECO:0007669"/>
    <property type="project" value="InterPro"/>
</dbReference>
<organism evidence="3 4">
    <name type="scientific">Mucuna pruriens</name>
    <name type="common">Velvet bean</name>
    <name type="synonym">Dolichos pruriens</name>
    <dbReference type="NCBI Taxonomy" id="157652"/>
    <lineage>
        <taxon>Eukaryota</taxon>
        <taxon>Viridiplantae</taxon>
        <taxon>Streptophyta</taxon>
        <taxon>Embryophyta</taxon>
        <taxon>Tracheophyta</taxon>
        <taxon>Spermatophyta</taxon>
        <taxon>Magnoliopsida</taxon>
        <taxon>eudicotyledons</taxon>
        <taxon>Gunneridae</taxon>
        <taxon>Pentapetalae</taxon>
        <taxon>rosids</taxon>
        <taxon>fabids</taxon>
        <taxon>Fabales</taxon>
        <taxon>Fabaceae</taxon>
        <taxon>Papilionoideae</taxon>
        <taxon>50 kb inversion clade</taxon>
        <taxon>NPAAA clade</taxon>
        <taxon>indigoferoid/millettioid clade</taxon>
        <taxon>Phaseoleae</taxon>
        <taxon>Mucuna</taxon>
    </lineage>
</organism>
<sequence>EFHLETLARAYQNADTTSIASTKENSWKPHHLTEPKTPLLQTSLRARPPKSRKSLKKIPKFKAKPLNKKIFESKGDIGIFCHTKKHNPTPPAAAADLFGKSEPAHHPNPISRKTIPNPFHLHTKEKGAEKEKKLIVELLHKQLEEENSRIPKVNPYPYTTNYPVVPPKPEPKQCTRPEPFQLESLVRHEEEMQKGTGRKTENGERRGPVERGSNPYSRKGQQTPHTSSG</sequence>
<keyword evidence="4" id="KW-1185">Reference proteome</keyword>
<feature type="domain" description="TPX2 central" evidence="2">
    <location>
        <begin position="54"/>
        <end position="90"/>
    </location>
</feature>
<evidence type="ECO:0000313" key="4">
    <source>
        <dbReference type="Proteomes" id="UP000257109"/>
    </source>
</evidence>
<feature type="compositionally biased region" description="Basic and acidic residues" evidence="1">
    <location>
        <begin position="185"/>
        <end position="209"/>
    </location>
</feature>
<dbReference type="PANTHER" id="PTHR14326">
    <property type="entry name" value="TARGETING PROTEIN FOR XKLP2"/>
    <property type="match status" value="1"/>
</dbReference>
<proteinExistence type="predicted"/>
<feature type="non-terminal residue" evidence="3">
    <location>
        <position position="229"/>
    </location>
</feature>
<feature type="non-terminal residue" evidence="3">
    <location>
        <position position="1"/>
    </location>
</feature>
<dbReference type="GO" id="GO:0005880">
    <property type="term" value="C:nuclear microtubule"/>
    <property type="evidence" value="ECO:0007669"/>
    <property type="project" value="TreeGrafter"/>
</dbReference>
<feature type="region of interest" description="Disordered" evidence="1">
    <location>
        <begin position="15"/>
        <end position="55"/>
    </location>
</feature>
<name>A0A371HV60_MUCPR</name>
<dbReference type="PANTHER" id="PTHR14326:SF44">
    <property type="entry name" value="TARGETING PROTEIN FOR XKLP2"/>
    <property type="match status" value="1"/>
</dbReference>
<dbReference type="EMBL" id="QJKJ01001662">
    <property type="protein sequence ID" value="RDY06584.1"/>
    <property type="molecule type" value="Genomic_DNA"/>
</dbReference>
<feature type="region of interest" description="Disordered" evidence="1">
    <location>
        <begin position="162"/>
        <end position="229"/>
    </location>
</feature>
<gene>
    <name evidence="3" type="primary">TPX2</name>
    <name evidence="3" type="ORF">CR513_09403</name>
</gene>
<comment type="caution">
    <text evidence="3">The sequence shown here is derived from an EMBL/GenBank/DDBJ whole genome shotgun (WGS) entry which is preliminary data.</text>
</comment>
<evidence type="ECO:0000256" key="1">
    <source>
        <dbReference type="SAM" id="MobiDB-lite"/>
    </source>
</evidence>
<feature type="compositionally biased region" description="Basic and acidic residues" evidence="1">
    <location>
        <begin position="25"/>
        <end position="34"/>
    </location>
</feature>
<dbReference type="Proteomes" id="UP000257109">
    <property type="component" value="Unassembled WGS sequence"/>
</dbReference>
<dbReference type="InterPro" id="IPR009675">
    <property type="entry name" value="TPX2_fam"/>
</dbReference>
<reference evidence="3" key="1">
    <citation type="submission" date="2018-05" db="EMBL/GenBank/DDBJ databases">
        <title>Draft genome of Mucuna pruriens seed.</title>
        <authorList>
            <person name="Nnadi N.E."/>
            <person name="Vos R."/>
            <person name="Hasami M.H."/>
            <person name="Devisetty U.K."/>
            <person name="Aguiy J.C."/>
        </authorList>
    </citation>
    <scope>NUCLEOTIDE SEQUENCE [LARGE SCALE GENOMIC DNA]</scope>
    <source>
        <strain evidence="3">JCA_2017</strain>
    </source>
</reference>
<dbReference type="GO" id="GO:0060236">
    <property type="term" value="P:regulation of mitotic spindle organization"/>
    <property type="evidence" value="ECO:0007669"/>
    <property type="project" value="InterPro"/>
</dbReference>
<dbReference type="InterPro" id="IPR027330">
    <property type="entry name" value="TPX2_central_dom"/>
</dbReference>
<dbReference type="OrthoDB" id="1684416at2759"/>
<feature type="compositionally biased region" description="Polar residues" evidence="1">
    <location>
        <begin position="15"/>
        <end position="24"/>
    </location>
</feature>
<evidence type="ECO:0000313" key="3">
    <source>
        <dbReference type="EMBL" id="RDY06584.1"/>
    </source>
</evidence>